<sequence length="399" mass="44727">MNTCVYLVKLGELTLKGANIRLFEKALRVNVKSYLTKTEAKVSLYANRMYIEAPESFSAQIEYALKHVIGIAGWAKADICEKNIESIKKAVYKKALEAKQNGAASFKLEARRSDKQFPLNSYEICREGASDVYDENLLKVDVHNPDATIYIEVRDRCFVYANPHKANRGLPVGTGGKALLLLSGGIDSPVAGYRMMRRGMSVDCVYFHAYPYTSDEAKKKVEDLAAILAQYGMRLVMHIVSFTEVQMRIKQKGPENWSTMLLRMCMMKAASMIAKETRAACLISGESLGQVASQTIENLRVTESAGSFPLLRPLIGMDKEEIIETAIKIGTYETSILPYEDCCVLFAPQHPVLRAHIKEAHELYENLECGPLIEKAVQEREVKIFTAHPDRDINPDTKL</sequence>
<keyword evidence="21" id="KW-1185">Reference proteome</keyword>
<dbReference type="OrthoDB" id="9773948at2"/>
<dbReference type="Pfam" id="PF02568">
    <property type="entry name" value="ThiI"/>
    <property type="match status" value="1"/>
</dbReference>
<dbReference type="GO" id="GO:0004810">
    <property type="term" value="F:CCA tRNA nucleotidyltransferase activity"/>
    <property type="evidence" value="ECO:0007669"/>
    <property type="project" value="InterPro"/>
</dbReference>
<evidence type="ECO:0000313" key="20">
    <source>
        <dbReference type="EMBL" id="EPF30782.1"/>
    </source>
</evidence>
<evidence type="ECO:0000256" key="2">
    <source>
        <dbReference type="ARBA" id="ARBA00022490"/>
    </source>
</evidence>
<dbReference type="STRING" id="1125699.HMPREF9194_01105"/>
<dbReference type="Proteomes" id="UP000014541">
    <property type="component" value="Unassembled WGS sequence"/>
</dbReference>
<dbReference type="UniPathway" id="UPA00060"/>
<comment type="catalytic activity">
    <reaction evidence="10 18">
        <text>[ThiS sulfur-carrier protein]-C-terminal Gly-Gly-AMP + S-sulfanyl-L-cysteinyl-[cysteine desulfurase] + AH2 = [ThiS sulfur-carrier protein]-C-terminal-Gly-aminoethanethioate + L-cysteinyl-[cysteine desulfurase] + A + AMP + 2 H(+)</text>
        <dbReference type="Rhea" id="RHEA:43340"/>
        <dbReference type="Rhea" id="RHEA-COMP:12157"/>
        <dbReference type="Rhea" id="RHEA-COMP:12158"/>
        <dbReference type="Rhea" id="RHEA-COMP:12910"/>
        <dbReference type="Rhea" id="RHEA-COMP:19908"/>
        <dbReference type="ChEBI" id="CHEBI:13193"/>
        <dbReference type="ChEBI" id="CHEBI:15378"/>
        <dbReference type="ChEBI" id="CHEBI:17499"/>
        <dbReference type="ChEBI" id="CHEBI:29950"/>
        <dbReference type="ChEBI" id="CHEBI:61963"/>
        <dbReference type="ChEBI" id="CHEBI:90618"/>
        <dbReference type="ChEBI" id="CHEBI:232372"/>
        <dbReference type="ChEBI" id="CHEBI:456215"/>
    </reaction>
</comment>
<keyword evidence="3 18" id="KW-0820">tRNA-binding</keyword>
<dbReference type="GO" id="GO:0052837">
    <property type="term" value="P:thiazole biosynthetic process"/>
    <property type="evidence" value="ECO:0007669"/>
    <property type="project" value="TreeGrafter"/>
</dbReference>
<dbReference type="PATRIC" id="fig|1125699.3.peg.1126"/>
<dbReference type="InterPro" id="IPR020536">
    <property type="entry name" value="ThiI_AANH"/>
</dbReference>
<dbReference type="PANTHER" id="PTHR43209:SF1">
    <property type="entry name" value="TRNA SULFURTRANSFERASE"/>
    <property type="match status" value="1"/>
</dbReference>
<dbReference type="InterPro" id="IPR004114">
    <property type="entry name" value="THUMP_dom"/>
</dbReference>
<feature type="domain" description="THUMP" evidence="19">
    <location>
        <begin position="59"/>
        <end position="163"/>
    </location>
</feature>
<comment type="caution">
    <text evidence="20">The sequence shown here is derived from an EMBL/GenBank/DDBJ whole genome shotgun (WGS) entry which is preliminary data.</text>
</comment>
<organism evidence="20 21">
    <name type="scientific">Treponema maltophilum ATCC 51939</name>
    <dbReference type="NCBI Taxonomy" id="1125699"/>
    <lineage>
        <taxon>Bacteria</taxon>
        <taxon>Pseudomonadati</taxon>
        <taxon>Spirochaetota</taxon>
        <taxon>Spirochaetia</taxon>
        <taxon>Spirochaetales</taxon>
        <taxon>Treponemataceae</taxon>
        <taxon>Treponema</taxon>
    </lineage>
</organism>
<dbReference type="EMBL" id="ATFF01000006">
    <property type="protein sequence ID" value="EPF30782.1"/>
    <property type="molecule type" value="Genomic_DNA"/>
</dbReference>
<dbReference type="AlphaFoldDB" id="S3KEY1"/>
<evidence type="ECO:0000256" key="17">
    <source>
        <dbReference type="ARBA" id="ARBA00080570"/>
    </source>
</evidence>
<dbReference type="InterPro" id="IPR014729">
    <property type="entry name" value="Rossmann-like_a/b/a_fold"/>
</dbReference>
<evidence type="ECO:0000256" key="8">
    <source>
        <dbReference type="ARBA" id="ARBA00022977"/>
    </source>
</evidence>
<comment type="function">
    <text evidence="11 18">Catalyzes the ATP-dependent transfer of a sulfur to tRNA to produce 4-thiouridine in position 8 of tRNAs, which functions as a near-UV photosensor. Also catalyzes the transfer of sulfur to the sulfur carrier protein ThiS, forming ThiS-thiocarboxylate. This is a step in the synthesis of thiazole, in the thiamine biosynthesis pathway. The sulfur is donated as persulfide by IscS.</text>
</comment>
<accession>S3KEY1</accession>
<evidence type="ECO:0000256" key="4">
    <source>
        <dbReference type="ARBA" id="ARBA00022679"/>
    </source>
</evidence>
<dbReference type="Gene3D" id="3.40.50.620">
    <property type="entry name" value="HUPs"/>
    <property type="match status" value="1"/>
</dbReference>
<dbReference type="HOGENOM" id="CLU_037952_4_0_12"/>
<dbReference type="Pfam" id="PF22025">
    <property type="entry name" value="ThiI_fer"/>
    <property type="match status" value="1"/>
</dbReference>
<dbReference type="SMART" id="SM00981">
    <property type="entry name" value="THUMP"/>
    <property type="match status" value="1"/>
</dbReference>
<dbReference type="PANTHER" id="PTHR43209">
    <property type="entry name" value="TRNA SULFURTRANSFERASE"/>
    <property type="match status" value="1"/>
</dbReference>
<dbReference type="GO" id="GO:0005829">
    <property type="term" value="C:cytosol"/>
    <property type="evidence" value="ECO:0007669"/>
    <property type="project" value="TreeGrafter"/>
</dbReference>
<dbReference type="GO" id="GO:0009229">
    <property type="term" value="P:thiamine diphosphate biosynthetic process"/>
    <property type="evidence" value="ECO:0007669"/>
    <property type="project" value="UniProtKB-UniRule"/>
</dbReference>
<evidence type="ECO:0000256" key="11">
    <source>
        <dbReference type="ARBA" id="ARBA00058382"/>
    </source>
</evidence>
<keyword evidence="2 18" id="KW-0963">Cytoplasm</keyword>
<evidence type="ECO:0000256" key="1">
    <source>
        <dbReference type="ARBA" id="ARBA00004496"/>
    </source>
</evidence>
<keyword evidence="6 18" id="KW-0067">ATP-binding</keyword>
<keyword evidence="8 18" id="KW-0784">Thiamine biosynthesis</keyword>
<feature type="binding site" evidence="18">
    <location>
        <begin position="181"/>
        <end position="182"/>
    </location>
    <ligand>
        <name>ATP</name>
        <dbReference type="ChEBI" id="CHEBI:30616"/>
    </ligand>
</feature>
<dbReference type="GO" id="GO:0009228">
    <property type="term" value="P:thiamine biosynthetic process"/>
    <property type="evidence" value="ECO:0007669"/>
    <property type="project" value="UniProtKB-KW"/>
</dbReference>
<dbReference type="GO" id="GO:0002937">
    <property type="term" value="P:tRNA 4-thiouridine biosynthesis"/>
    <property type="evidence" value="ECO:0007669"/>
    <property type="project" value="TreeGrafter"/>
</dbReference>
<feature type="binding site" evidence="18">
    <location>
        <begin position="206"/>
        <end position="207"/>
    </location>
    <ligand>
        <name>ATP</name>
        <dbReference type="ChEBI" id="CHEBI:30616"/>
    </ligand>
</feature>
<evidence type="ECO:0000256" key="9">
    <source>
        <dbReference type="ARBA" id="ARBA00050570"/>
    </source>
</evidence>
<evidence type="ECO:0000256" key="14">
    <source>
        <dbReference type="ARBA" id="ARBA00071867"/>
    </source>
</evidence>
<dbReference type="InterPro" id="IPR003720">
    <property type="entry name" value="tRNA_STrfase"/>
</dbReference>
<evidence type="ECO:0000256" key="18">
    <source>
        <dbReference type="HAMAP-Rule" id="MF_00021"/>
    </source>
</evidence>
<dbReference type="InterPro" id="IPR049962">
    <property type="entry name" value="THUMP_ThiI"/>
</dbReference>
<feature type="binding site" evidence="18">
    <location>
        <position position="285"/>
    </location>
    <ligand>
        <name>ATP</name>
        <dbReference type="ChEBI" id="CHEBI:30616"/>
    </ligand>
</feature>
<dbReference type="CDD" id="cd11716">
    <property type="entry name" value="THUMP_ThiI"/>
    <property type="match status" value="1"/>
</dbReference>
<dbReference type="PROSITE" id="PS51165">
    <property type="entry name" value="THUMP"/>
    <property type="match status" value="1"/>
</dbReference>
<evidence type="ECO:0000256" key="3">
    <source>
        <dbReference type="ARBA" id="ARBA00022555"/>
    </source>
</evidence>
<dbReference type="Pfam" id="PF02926">
    <property type="entry name" value="THUMP"/>
    <property type="match status" value="1"/>
</dbReference>
<evidence type="ECO:0000256" key="12">
    <source>
        <dbReference type="ARBA" id="ARBA00061472"/>
    </source>
</evidence>
<dbReference type="SUPFAM" id="SSF143437">
    <property type="entry name" value="THUMP domain-like"/>
    <property type="match status" value="1"/>
</dbReference>
<evidence type="ECO:0000256" key="10">
    <source>
        <dbReference type="ARBA" id="ARBA00052330"/>
    </source>
</evidence>
<evidence type="ECO:0000256" key="6">
    <source>
        <dbReference type="ARBA" id="ARBA00022840"/>
    </source>
</evidence>
<dbReference type="SUPFAM" id="SSF52402">
    <property type="entry name" value="Adenine nucleotide alpha hydrolases-like"/>
    <property type="match status" value="1"/>
</dbReference>
<proteinExistence type="inferred from homology"/>
<name>S3KEY1_TREMA</name>
<dbReference type="GO" id="GO:0005524">
    <property type="term" value="F:ATP binding"/>
    <property type="evidence" value="ECO:0007669"/>
    <property type="project" value="UniProtKB-UniRule"/>
</dbReference>
<dbReference type="NCBIfam" id="TIGR00342">
    <property type="entry name" value="tRNA uracil 4-sulfurtransferase ThiI"/>
    <property type="match status" value="1"/>
</dbReference>
<dbReference type="CDD" id="cd01712">
    <property type="entry name" value="PPase_ThiI"/>
    <property type="match status" value="1"/>
</dbReference>
<comment type="similarity">
    <text evidence="12 18">Belongs to the ThiI family.</text>
</comment>
<evidence type="ECO:0000259" key="19">
    <source>
        <dbReference type="PROSITE" id="PS51165"/>
    </source>
</evidence>
<reference evidence="20 21" key="1">
    <citation type="submission" date="2013-04" db="EMBL/GenBank/DDBJ databases">
        <title>The Genome Sequence of Treponema maltophilum ATCC 51939.</title>
        <authorList>
            <consortium name="The Broad Institute Genomics Platform"/>
            <person name="Earl A."/>
            <person name="Ward D."/>
            <person name="Feldgarden M."/>
            <person name="Gevers D."/>
            <person name="Leonetti C."/>
            <person name="Blanton J.M."/>
            <person name="Dewhirst F.E."/>
            <person name="Izard J."/>
            <person name="Walker B."/>
            <person name="Young S."/>
            <person name="Zeng Q."/>
            <person name="Gargeya S."/>
            <person name="Fitzgerald M."/>
            <person name="Haas B."/>
            <person name="Abouelleil A."/>
            <person name="Allen A.W."/>
            <person name="Alvarado L."/>
            <person name="Arachchi H.M."/>
            <person name="Berlin A.M."/>
            <person name="Chapman S.B."/>
            <person name="Gainer-Dewar J."/>
            <person name="Goldberg J."/>
            <person name="Griggs A."/>
            <person name="Gujja S."/>
            <person name="Hansen M."/>
            <person name="Howarth C."/>
            <person name="Imamovic A."/>
            <person name="Ireland A."/>
            <person name="Larimer J."/>
            <person name="McCowan C."/>
            <person name="Murphy C."/>
            <person name="Pearson M."/>
            <person name="Poon T.W."/>
            <person name="Priest M."/>
            <person name="Roberts A."/>
            <person name="Saif S."/>
            <person name="Shea T."/>
            <person name="Sisk P."/>
            <person name="Sykes S."/>
            <person name="Wortman J."/>
            <person name="Nusbaum C."/>
            <person name="Birren B."/>
        </authorList>
    </citation>
    <scope>NUCLEOTIDE SEQUENCE [LARGE SCALE GENOMIC DNA]</scope>
    <source>
        <strain evidence="20 21">ATCC 51939</strain>
    </source>
</reference>
<keyword evidence="5 18" id="KW-0547">Nucleotide-binding</keyword>
<evidence type="ECO:0000256" key="16">
    <source>
        <dbReference type="ARBA" id="ARBA00077849"/>
    </source>
</evidence>
<evidence type="ECO:0000256" key="13">
    <source>
        <dbReference type="ARBA" id="ARBA00066827"/>
    </source>
</evidence>
<comment type="pathway">
    <text evidence="18">Cofactor biosynthesis; thiamine diphosphate biosynthesis.</text>
</comment>
<feature type="binding site" evidence="18">
    <location>
        <position position="263"/>
    </location>
    <ligand>
        <name>ATP</name>
        <dbReference type="ChEBI" id="CHEBI:30616"/>
    </ligand>
</feature>
<dbReference type="InterPro" id="IPR050102">
    <property type="entry name" value="tRNA_sulfurtransferase_ThiI"/>
</dbReference>
<dbReference type="FunFam" id="3.40.50.620:FF:000053">
    <property type="entry name" value="Probable tRNA sulfurtransferase"/>
    <property type="match status" value="1"/>
</dbReference>
<dbReference type="InterPro" id="IPR054173">
    <property type="entry name" value="ThiI_fer"/>
</dbReference>
<evidence type="ECO:0000313" key="21">
    <source>
        <dbReference type="Proteomes" id="UP000014541"/>
    </source>
</evidence>
<dbReference type="GO" id="GO:0140741">
    <property type="term" value="F:tRNA-uracil-4 sulfurtransferase activity"/>
    <property type="evidence" value="ECO:0007669"/>
    <property type="project" value="UniProtKB-EC"/>
</dbReference>
<dbReference type="eggNOG" id="COG0301">
    <property type="taxonomic scope" value="Bacteria"/>
</dbReference>
<dbReference type="RefSeq" id="WP_016525393.1">
    <property type="nucleotide sequence ID" value="NZ_KE332518.1"/>
</dbReference>
<gene>
    <name evidence="18" type="primary">thiI</name>
    <name evidence="20" type="ORF">HMPREF9194_01105</name>
</gene>
<evidence type="ECO:0000256" key="15">
    <source>
        <dbReference type="ARBA" id="ARBA00075337"/>
    </source>
</evidence>
<dbReference type="Gene3D" id="3.30.2130.30">
    <property type="match status" value="1"/>
</dbReference>
<protein>
    <recommendedName>
        <fullName evidence="14 18">Probable tRNA sulfurtransferase</fullName>
        <ecNumber evidence="13 18">2.8.1.4</ecNumber>
    </recommendedName>
    <alternativeName>
        <fullName evidence="15 18">Sulfur carrier protein ThiS sulfurtransferase</fullName>
    </alternativeName>
    <alternativeName>
        <fullName evidence="16 18">Thiamine biosynthesis protein ThiI</fullName>
    </alternativeName>
    <alternativeName>
        <fullName evidence="17 18">tRNA 4-thiouridine synthase</fullName>
    </alternativeName>
</protein>
<dbReference type="InterPro" id="IPR049961">
    <property type="entry name" value="ThiI_N"/>
</dbReference>
<keyword evidence="7 18" id="KW-0694">RNA-binding</keyword>
<evidence type="ECO:0000256" key="5">
    <source>
        <dbReference type="ARBA" id="ARBA00022741"/>
    </source>
</evidence>
<keyword evidence="4 18" id="KW-0808">Transferase</keyword>
<feature type="binding site" evidence="18">
    <location>
        <position position="294"/>
    </location>
    <ligand>
        <name>ATP</name>
        <dbReference type="ChEBI" id="CHEBI:30616"/>
    </ligand>
</feature>
<comment type="subcellular location">
    <subcellularLocation>
        <location evidence="1 18">Cytoplasm</location>
    </subcellularLocation>
</comment>
<comment type="catalytic activity">
    <reaction evidence="9 18">
        <text>[ThiI sulfur-carrier protein]-S-sulfanyl-L-cysteine + a uridine in tRNA + 2 reduced [2Fe-2S]-[ferredoxin] + ATP + H(+) = [ThiI sulfur-carrier protein]-L-cysteine + a 4-thiouridine in tRNA + 2 oxidized [2Fe-2S]-[ferredoxin] + AMP + diphosphate</text>
        <dbReference type="Rhea" id="RHEA:24176"/>
        <dbReference type="Rhea" id="RHEA-COMP:10000"/>
        <dbReference type="Rhea" id="RHEA-COMP:10001"/>
        <dbReference type="Rhea" id="RHEA-COMP:13337"/>
        <dbReference type="Rhea" id="RHEA-COMP:13338"/>
        <dbReference type="Rhea" id="RHEA-COMP:13339"/>
        <dbReference type="Rhea" id="RHEA-COMP:13340"/>
        <dbReference type="ChEBI" id="CHEBI:15378"/>
        <dbReference type="ChEBI" id="CHEBI:29950"/>
        <dbReference type="ChEBI" id="CHEBI:30616"/>
        <dbReference type="ChEBI" id="CHEBI:33019"/>
        <dbReference type="ChEBI" id="CHEBI:33737"/>
        <dbReference type="ChEBI" id="CHEBI:33738"/>
        <dbReference type="ChEBI" id="CHEBI:61963"/>
        <dbReference type="ChEBI" id="CHEBI:65315"/>
        <dbReference type="ChEBI" id="CHEBI:136798"/>
        <dbReference type="ChEBI" id="CHEBI:456215"/>
        <dbReference type="EC" id="2.8.1.4"/>
    </reaction>
</comment>
<dbReference type="GO" id="GO:0000049">
    <property type="term" value="F:tRNA binding"/>
    <property type="evidence" value="ECO:0007669"/>
    <property type="project" value="UniProtKB-UniRule"/>
</dbReference>
<evidence type="ECO:0000256" key="7">
    <source>
        <dbReference type="ARBA" id="ARBA00022884"/>
    </source>
</evidence>
<dbReference type="HAMAP" id="MF_00021">
    <property type="entry name" value="ThiI"/>
    <property type="match status" value="1"/>
</dbReference>
<dbReference type="EC" id="2.8.1.4" evidence="13 18"/>